<dbReference type="PRINTS" id="PR00340">
    <property type="entry name" value="PIIGLNB"/>
</dbReference>
<proteinExistence type="inferred from homology"/>
<dbReference type="PANTHER" id="PTHR30115">
    <property type="entry name" value="NITROGEN REGULATORY PROTEIN P-II"/>
    <property type="match status" value="1"/>
</dbReference>
<dbReference type="SMART" id="SM00938">
    <property type="entry name" value="P-II"/>
    <property type="match status" value="1"/>
</dbReference>
<dbReference type="GO" id="GO:0030234">
    <property type="term" value="F:enzyme regulator activity"/>
    <property type="evidence" value="ECO:0007669"/>
    <property type="project" value="InterPro"/>
</dbReference>
<reference evidence="2 3" key="1">
    <citation type="submission" date="2020-07" db="EMBL/GenBank/DDBJ databases">
        <title>Thermogemmata thermophila gen. nov., sp. nov., a novel moderate thermophilic planctomycete from a Kamchatka hot spring.</title>
        <authorList>
            <person name="Elcheninov A.G."/>
            <person name="Podosokorskaya O.A."/>
            <person name="Kovaleva O.L."/>
            <person name="Novikov A."/>
            <person name="Bonch-Osmolovskaya E.A."/>
            <person name="Toshchakov S.V."/>
            <person name="Kublanov I.V."/>
        </authorList>
    </citation>
    <scope>NUCLEOTIDE SEQUENCE [LARGE SCALE GENOMIC DNA]</scope>
    <source>
        <strain evidence="2 3">2918</strain>
    </source>
</reference>
<evidence type="ECO:0000313" key="2">
    <source>
        <dbReference type="EMBL" id="MBA2226539.1"/>
    </source>
</evidence>
<organism evidence="2 3">
    <name type="scientific">Thermogemmata fonticola</name>
    <dbReference type="NCBI Taxonomy" id="2755323"/>
    <lineage>
        <taxon>Bacteria</taxon>
        <taxon>Pseudomonadati</taxon>
        <taxon>Planctomycetota</taxon>
        <taxon>Planctomycetia</taxon>
        <taxon>Gemmatales</taxon>
        <taxon>Gemmataceae</taxon>
        <taxon>Thermogemmata</taxon>
    </lineage>
</organism>
<comment type="caution">
    <text evidence="2">The sequence shown here is derived from an EMBL/GenBank/DDBJ whole genome shotgun (WGS) entry which is preliminary data.</text>
</comment>
<protein>
    <submittedName>
        <fullName evidence="2">P-II family nitrogen regulator</fullName>
    </submittedName>
</protein>
<dbReference type="Pfam" id="PF00543">
    <property type="entry name" value="P-II"/>
    <property type="match status" value="1"/>
</dbReference>
<dbReference type="AlphaFoldDB" id="A0A7V9AC14"/>
<dbReference type="Gene3D" id="3.30.70.120">
    <property type="match status" value="1"/>
</dbReference>
<dbReference type="GO" id="GO:0005524">
    <property type="term" value="F:ATP binding"/>
    <property type="evidence" value="ECO:0007669"/>
    <property type="project" value="TreeGrafter"/>
</dbReference>
<dbReference type="Proteomes" id="UP000542342">
    <property type="component" value="Unassembled WGS sequence"/>
</dbReference>
<keyword evidence="3" id="KW-1185">Reference proteome</keyword>
<dbReference type="EMBL" id="JACEFB010000006">
    <property type="protein sequence ID" value="MBA2226539.1"/>
    <property type="molecule type" value="Genomic_DNA"/>
</dbReference>
<evidence type="ECO:0000256" key="1">
    <source>
        <dbReference type="RuleBase" id="RU003936"/>
    </source>
</evidence>
<gene>
    <name evidence="2" type="ORF">H0921_10245</name>
</gene>
<name>A0A7V9AC14_9BACT</name>
<dbReference type="SUPFAM" id="SSF54913">
    <property type="entry name" value="GlnB-like"/>
    <property type="match status" value="1"/>
</dbReference>
<dbReference type="InterPro" id="IPR011322">
    <property type="entry name" value="N-reg_PII-like_a/b"/>
</dbReference>
<dbReference type="GO" id="GO:0005829">
    <property type="term" value="C:cytosol"/>
    <property type="evidence" value="ECO:0007669"/>
    <property type="project" value="TreeGrafter"/>
</dbReference>
<dbReference type="GO" id="GO:0006808">
    <property type="term" value="P:regulation of nitrogen utilization"/>
    <property type="evidence" value="ECO:0007669"/>
    <property type="project" value="InterPro"/>
</dbReference>
<sequence length="104" mass="11650">MKELIIVVKPFRAEAVLQVVTEVGVAACVVREAKGFGRQKGYLDRYRGSEFSTAYLPKVEITVWATEDQVAELLERIPKAARTGRIGDGKIFVIPLAWPEIIEF</sequence>
<dbReference type="InterPro" id="IPR017918">
    <property type="entry name" value="N-reg_PII_CS"/>
</dbReference>
<dbReference type="InterPro" id="IPR015867">
    <property type="entry name" value="N-reg_PII/ATP_PRibTrfase_C"/>
</dbReference>
<accession>A0A7V9AC14</accession>
<dbReference type="PROSITE" id="PS00638">
    <property type="entry name" value="PII_GLNB_CTER"/>
    <property type="match status" value="1"/>
</dbReference>
<evidence type="ECO:0000313" key="3">
    <source>
        <dbReference type="Proteomes" id="UP000542342"/>
    </source>
</evidence>
<comment type="similarity">
    <text evidence="1">Belongs to the P(II) protein family.</text>
</comment>
<dbReference type="InterPro" id="IPR002187">
    <property type="entry name" value="N-reg_PII"/>
</dbReference>
<dbReference type="PANTHER" id="PTHR30115:SF11">
    <property type="entry name" value="NITROGEN REGULATORY PROTEIN P-II HOMOLOG"/>
    <property type="match status" value="1"/>
</dbReference>
<dbReference type="PROSITE" id="PS51343">
    <property type="entry name" value="PII_GLNB_DOM"/>
    <property type="match status" value="1"/>
</dbReference>